<evidence type="ECO:0000256" key="1">
    <source>
        <dbReference type="SAM" id="MobiDB-lite"/>
    </source>
</evidence>
<dbReference type="AlphaFoldDB" id="A0A7J5Y420"/>
<gene>
    <name evidence="2" type="ORF">F7725_002640</name>
</gene>
<comment type="caution">
    <text evidence="2">The sequence shown here is derived from an EMBL/GenBank/DDBJ whole genome shotgun (WGS) entry which is preliminary data.</text>
</comment>
<protein>
    <submittedName>
        <fullName evidence="2">Uncharacterized protein</fullName>
    </submittedName>
</protein>
<feature type="region of interest" description="Disordered" evidence="1">
    <location>
        <begin position="152"/>
        <end position="172"/>
    </location>
</feature>
<sequence>MARTLRMYSFSGTTPSSAVTWNFSSFTGRELTLIHFSVPAAHISTWYPLIGQPPSLWGASRRWTGSHGWLRGEALTGGVLDSQDLSGLTGVSGARLVLRADLELDLSSLDDVRDPSGPDVFPHFTQRVPSFSFFSNEYLQEEDTKLSLAMTESLSSQNSPTPTLFSAATRNT</sequence>
<accession>A0A7J5Y420</accession>
<proteinExistence type="predicted"/>
<evidence type="ECO:0000313" key="2">
    <source>
        <dbReference type="EMBL" id="KAF3843791.1"/>
    </source>
</evidence>
<dbReference type="EMBL" id="JAAKFY010000018">
    <property type="protein sequence ID" value="KAF3843791.1"/>
    <property type="molecule type" value="Genomic_DNA"/>
</dbReference>
<keyword evidence="3" id="KW-1185">Reference proteome</keyword>
<evidence type="ECO:0000313" key="3">
    <source>
        <dbReference type="Proteomes" id="UP000518266"/>
    </source>
</evidence>
<name>A0A7J5Y420_DISMA</name>
<reference evidence="2 3" key="1">
    <citation type="submission" date="2020-03" db="EMBL/GenBank/DDBJ databases">
        <title>Dissostichus mawsoni Genome sequencing and assembly.</title>
        <authorList>
            <person name="Park H."/>
        </authorList>
    </citation>
    <scope>NUCLEOTIDE SEQUENCE [LARGE SCALE GENOMIC DNA]</scope>
    <source>
        <strain evidence="2">DM0001</strain>
        <tissue evidence="2">Muscle</tissue>
    </source>
</reference>
<dbReference type="Proteomes" id="UP000518266">
    <property type="component" value="Unassembled WGS sequence"/>
</dbReference>
<organism evidence="2 3">
    <name type="scientific">Dissostichus mawsoni</name>
    <name type="common">Antarctic cod</name>
    <dbReference type="NCBI Taxonomy" id="36200"/>
    <lineage>
        <taxon>Eukaryota</taxon>
        <taxon>Metazoa</taxon>
        <taxon>Chordata</taxon>
        <taxon>Craniata</taxon>
        <taxon>Vertebrata</taxon>
        <taxon>Euteleostomi</taxon>
        <taxon>Actinopterygii</taxon>
        <taxon>Neopterygii</taxon>
        <taxon>Teleostei</taxon>
        <taxon>Neoteleostei</taxon>
        <taxon>Acanthomorphata</taxon>
        <taxon>Eupercaria</taxon>
        <taxon>Perciformes</taxon>
        <taxon>Notothenioidei</taxon>
        <taxon>Nototheniidae</taxon>
        <taxon>Dissostichus</taxon>
    </lineage>
</organism>